<keyword evidence="4" id="KW-1185">Reference proteome</keyword>
<proteinExistence type="predicted"/>
<sequence>MAQRRESVIEQVFDSIIAMGESMEDLLLKMKSTAAEVARLEARLTRQVVSFTRASATKRGVAEELAMALCLTKFKAQALIDQSEGLVDRFPLVLGLVEQGRVPMASAVAVTKAGAWLEGAKASVVDEVMAGRLLGKNPTSARRSANAAIARVDPDGFDARARKAVESRSFRLRHSEAGVAGLFLENASVEKAVAAYLCVDRQARKLKTADETRSLDQVRTDVALDMMLGKQFGGEVKAHVYLYLDALTYAGLRKEPAELAGHGTIPASLARHIASAPGTVFQRIITDPIDGQVTDLGRRRYRPKAGLDELVRVRDRECRRPGCTRPAQFGDLDHCDTKGKGWAQGCPTDVATLVGLCRADHRLRDVPGWRHKVDDDGKLTITTPANQTYTSRPEPLSGGENAASTSESVKPKSERAYRWAGARFPDRLSSCSNTMRDRASSVKGRLKWR</sequence>
<dbReference type="EMBL" id="JAGGMS010000001">
    <property type="protein sequence ID" value="MBP2182035.1"/>
    <property type="molecule type" value="Genomic_DNA"/>
</dbReference>
<comment type="caution">
    <text evidence="3">The sequence shown here is derived from an EMBL/GenBank/DDBJ whole genome shotgun (WGS) entry which is preliminary data.</text>
</comment>
<feature type="domain" description="DUF222" evidence="2">
    <location>
        <begin position="28"/>
        <end position="315"/>
    </location>
</feature>
<dbReference type="InterPro" id="IPR003870">
    <property type="entry name" value="DUF222"/>
</dbReference>
<protein>
    <recommendedName>
        <fullName evidence="2">DUF222 domain-containing protein</fullName>
    </recommendedName>
</protein>
<organism evidence="3 4">
    <name type="scientific">Amycolatopsis magusensis</name>
    <dbReference type="NCBI Taxonomy" id="882444"/>
    <lineage>
        <taxon>Bacteria</taxon>
        <taxon>Bacillati</taxon>
        <taxon>Actinomycetota</taxon>
        <taxon>Actinomycetes</taxon>
        <taxon>Pseudonocardiales</taxon>
        <taxon>Pseudonocardiaceae</taxon>
        <taxon>Amycolatopsis</taxon>
    </lineage>
</organism>
<evidence type="ECO:0000313" key="3">
    <source>
        <dbReference type="EMBL" id="MBP2182035.1"/>
    </source>
</evidence>
<evidence type="ECO:0000256" key="1">
    <source>
        <dbReference type="SAM" id="MobiDB-lite"/>
    </source>
</evidence>
<gene>
    <name evidence="3" type="ORF">JOM49_003561</name>
</gene>
<evidence type="ECO:0000259" key="2">
    <source>
        <dbReference type="Pfam" id="PF02720"/>
    </source>
</evidence>
<dbReference type="Pfam" id="PF02720">
    <property type="entry name" value="DUF222"/>
    <property type="match status" value="1"/>
</dbReference>
<reference evidence="3 4" key="1">
    <citation type="submission" date="2021-03" db="EMBL/GenBank/DDBJ databases">
        <title>Sequencing the genomes of 1000 actinobacteria strains.</title>
        <authorList>
            <person name="Klenk H.-P."/>
        </authorList>
    </citation>
    <scope>NUCLEOTIDE SEQUENCE [LARGE SCALE GENOMIC DNA]</scope>
    <source>
        <strain evidence="3 4">DSM 45510</strain>
    </source>
</reference>
<evidence type="ECO:0000313" key="4">
    <source>
        <dbReference type="Proteomes" id="UP000741013"/>
    </source>
</evidence>
<feature type="region of interest" description="Disordered" evidence="1">
    <location>
        <begin position="377"/>
        <end position="415"/>
    </location>
</feature>
<feature type="region of interest" description="Disordered" evidence="1">
    <location>
        <begin position="430"/>
        <end position="449"/>
    </location>
</feature>
<dbReference type="Proteomes" id="UP000741013">
    <property type="component" value="Unassembled WGS sequence"/>
</dbReference>
<name>A0ABS4PRI2_9PSEU</name>
<accession>A0ABS4PRI2</accession>
<feature type="compositionally biased region" description="Polar residues" evidence="1">
    <location>
        <begin position="380"/>
        <end position="391"/>
    </location>
</feature>